<proteinExistence type="predicted"/>
<dbReference type="Proteomes" id="UP000287352">
    <property type="component" value="Unassembled WGS sequence"/>
</dbReference>
<dbReference type="AlphaFoldDB" id="A0A402A8Y9"/>
<dbReference type="CDD" id="cd04301">
    <property type="entry name" value="NAT_SF"/>
    <property type="match status" value="1"/>
</dbReference>
<keyword evidence="1" id="KW-0808">Transferase</keyword>
<name>A0A402A8Y9_9CHLR</name>
<protein>
    <recommendedName>
        <fullName evidence="3">N-acetyltransferase domain-containing protein</fullName>
    </recommendedName>
</protein>
<dbReference type="GO" id="GO:0016747">
    <property type="term" value="F:acyltransferase activity, transferring groups other than amino-acyl groups"/>
    <property type="evidence" value="ECO:0007669"/>
    <property type="project" value="InterPro"/>
</dbReference>
<comment type="caution">
    <text evidence="4">The sequence shown here is derived from an EMBL/GenBank/DDBJ whole genome shotgun (WGS) entry which is preliminary data.</text>
</comment>
<sequence length="305" mass="35097">MAGSIIRYPFHGKDAMVQVCDFVRTFPLQNRHVLDISWRISAPIINEGRDGAFWQDTQGRIVGFAAWQYYWAALDFFILPGPTEQEVEAAIFAWAEERMHERDVERGYPLSYCVEFRDDDDTRRQLVEAHGFLLEADDSYVLFQHTLDTLAQIPALPDGFTLRPLRGVEEVAAYAELHRAAFESTSMTPEWRARTLQTPQYRPELDLVISAPDGSLVGFCVGWFDADHQAGQIEPLGVHPHFHQYGFGRVLLLEMLRRFKEQGARRAFVETNLSFIPALRAYEAVGFQQVHTIRRKGKWANLHEQ</sequence>
<evidence type="ECO:0000313" key="4">
    <source>
        <dbReference type="EMBL" id="GCE15637.1"/>
    </source>
</evidence>
<dbReference type="PANTHER" id="PTHR43877">
    <property type="entry name" value="AMINOALKYLPHOSPHONATE N-ACETYLTRANSFERASE-RELATED-RELATED"/>
    <property type="match status" value="1"/>
</dbReference>
<keyword evidence="2" id="KW-0012">Acyltransferase</keyword>
<organism evidence="4 5">
    <name type="scientific">Tengunoibacter tsumagoiensis</name>
    <dbReference type="NCBI Taxonomy" id="2014871"/>
    <lineage>
        <taxon>Bacteria</taxon>
        <taxon>Bacillati</taxon>
        <taxon>Chloroflexota</taxon>
        <taxon>Ktedonobacteria</taxon>
        <taxon>Ktedonobacterales</taxon>
        <taxon>Dictyobacteraceae</taxon>
        <taxon>Tengunoibacter</taxon>
    </lineage>
</organism>
<dbReference type="InterPro" id="IPR000182">
    <property type="entry name" value="GNAT_dom"/>
</dbReference>
<evidence type="ECO:0000259" key="3">
    <source>
        <dbReference type="PROSITE" id="PS51186"/>
    </source>
</evidence>
<feature type="domain" description="N-acetyltransferase" evidence="3">
    <location>
        <begin position="160"/>
        <end position="305"/>
    </location>
</feature>
<dbReference type="PROSITE" id="PS51186">
    <property type="entry name" value="GNAT"/>
    <property type="match status" value="1"/>
</dbReference>
<keyword evidence="5" id="KW-1185">Reference proteome</keyword>
<dbReference type="RefSeq" id="WP_245994485.1">
    <property type="nucleotide sequence ID" value="NZ_BIFR01000002.1"/>
</dbReference>
<accession>A0A402A8Y9</accession>
<evidence type="ECO:0000256" key="1">
    <source>
        <dbReference type="ARBA" id="ARBA00022679"/>
    </source>
</evidence>
<dbReference type="EMBL" id="BIFR01000002">
    <property type="protein sequence ID" value="GCE15637.1"/>
    <property type="molecule type" value="Genomic_DNA"/>
</dbReference>
<dbReference type="InterPro" id="IPR050832">
    <property type="entry name" value="Bact_Acetyltransf"/>
</dbReference>
<evidence type="ECO:0000256" key="2">
    <source>
        <dbReference type="ARBA" id="ARBA00023315"/>
    </source>
</evidence>
<reference evidence="5" key="1">
    <citation type="submission" date="2018-12" db="EMBL/GenBank/DDBJ databases">
        <title>Tengunoibacter tsumagoiensis gen. nov., sp. nov., Dictyobacter kobayashii sp. nov., D. alpinus sp. nov., and D. joshuensis sp. nov. and description of Dictyobacteraceae fam. nov. within the order Ktedonobacterales isolated from Tengu-no-mugimeshi.</title>
        <authorList>
            <person name="Wang C.M."/>
            <person name="Zheng Y."/>
            <person name="Sakai Y."/>
            <person name="Toyoda A."/>
            <person name="Minakuchi Y."/>
            <person name="Abe K."/>
            <person name="Yokota A."/>
            <person name="Yabe S."/>
        </authorList>
    </citation>
    <scope>NUCLEOTIDE SEQUENCE [LARGE SCALE GENOMIC DNA]</scope>
    <source>
        <strain evidence="5">Uno3</strain>
    </source>
</reference>
<dbReference type="InterPro" id="IPR016181">
    <property type="entry name" value="Acyl_CoA_acyltransferase"/>
</dbReference>
<evidence type="ECO:0000313" key="5">
    <source>
        <dbReference type="Proteomes" id="UP000287352"/>
    </source>
</evidence>
<dbReference type="SUPFAM" id="SSF55729">
    <property type="entry name" value="Acyl-CoA N-acyltransferases (Nat)"/>
    <property type="match status" value="1"/>
</dbReference>
<dbReference type="Pfam" id="PF00583">
    <property type="entry name" value="Acetyltransf_1"/>
    <property type="match status" value="1"/>
</dbReference>
<gene>
    <name evidence="4" type="ORF">KTT_54960</name>
</gene>
<dbReference type="Gene3D" id="3.40.630.30">
    <property type="match status" value="1"/>
</dbReference>